<feature type="non-terminal residue" evidence="1">
    <location>
        <position position="1"/>
    </location>
</feature>
<proteinExistence type="predicted"/>
<feature type="non-terminal residue" evidence="1">
    <location>
        <position position="53"/>
    </location>
</feature>
<name>A0ABD0RNU3_CIRMR</name>
<dbReference type="Proteomes" id="UP001529510">
    <property type="component" value="Unassembled WGS sequence"/>
</dbReference>
<comment type="caution">
    <text evidence="1">The sequence shown here is derived from an EMBL/GenBank/DDBJ whole genome shotgun (WGS) entry which is preliminary data.</text>
</comment>
<sequence length="53" mass="5661">HPVHSAEPCGELAIDYKYNTEAMPTPTPLTNIHFMAAVDGGVNKLQAMLPPAT</sequence>
<protein>
    <submittedName>
        <fullName evidence="1">Uncharacterized protein</fullName>
    </submittedName>
</protein>
<dbReference type="EMBL" id="JAMKFB020000002">
    <property type="protein sequence ID" value="KAL0200194.1"/>
    <property type="molecule type" value="Genomic_DNA"/>
</dbReference>
<keyword evidence="2" id="KW-1185">Reference proteome</keyword>
<evidence type="ECO:0000313" key="2">
    <source>
        <dbReference type="Proteomes" id="UP001529510"/>
    </source>
</evidence>
<evidence type="ECO:0000313" key="1">
    <source>
        <dbReference type="EMBL" id="KAL0200194.1"/>
    </source>
</evidence>
<reference evidence="1 2" key="1">
    <citation type="submission" date="2024-05" db="EMBL/GenBank/DDBJ databases">
        <title>Genome sequencing and assembly of Indian major carp, Cirrhinus mrigala (Hamilton, 1822).</title>
        <authorList>
            <person name="Mohindra V."/>
            <person name="Chowdhury L.M."/>
            <person name="Lal K."/>
            <person name="Jena J.K."/>
        </authorList>
    </citation>
    <scope>NUCLEOTIDE SEQUENCE [LARGE SCALE GENOMIC DNA]</scope>
    <source>
        <strain evidence="1">CM1030</strain>
        <tissue evidence="1">Blood</tissue>
    </source>
</reference>
<organism evidence="1 2">
    <name type="scientific">Cirrhinus mrigala</name>
    <name type="common">Mrigala</name>
    <dbReference type="NCBI Taxonomy" id="683832"/>
    <lineage>
        <taxon>Eukaryota</taxon>
        <taxon>Metazoa</taxon>
        <taxon>Chordata</taxon>
        <taxon>Craniata</taxon>
        <taxon>Vertebrata</taxon>
        <taxon>Euteleostomi</taxon>
        <taxon>Actinopterygii</taxon>
        <taxon>Neopterygii</taxon>
        <taxon>Teleostei</taxon>
        <taxon>Ostariophysi</taxon>
        <taxon>Cypriniformes</taxon>
        <taxon>Cyprinidae</taxon>
        <taxon>Labeoninae</taxon>
        <taxon>Labeonini</taxon>
        <taxon>Cirrhinus</taxon>
    </lineage>
</organism>
<accession>A0ABD0RNU3</accession>
<dbReference type="AlphaFoldDB" id="A0ABD0RNU3"/>
<gene>
    <name evidence="1" type="ORF">M9458_003381</name>
</gene>